<dbReference type="GO" id="GO:0005524">
    <property type="term" value="F:ATP binding"/>
    <property type="evidence" value="ECO:0007669"/>
    <property type="project" value="UniProtKB-KW"/>
</dbReference>
<dbReference type="FunFam" id="1.10.240.10:FF:000001">
    <property type="entry name" value="Tyrosine--tRNA ligase"/>
    <property type="match status" value="1"/>
</dbReference>
<dbReference type="GO" id="GO:0005829">
    <property type="term" value="C:cytosol"/>
    <property type="evidence" value="ECO:0007669"/>
    <property type="project" value="TreeGrafter"/>
</dbReference>
<protein>
    <recommendedName>
        <fullName evidence="1 11">Tyrosine--tRNA ligase</fullName>
        <ecNumber evidence="1 11">6.1.1.1</ecNumber>
    </recommendedName>
    <alternativeName>
        <fullName evidence="8 11">Tyrosyl-tRNA synthetase</fullName>
    </alternativeName>
</protein>
<evidence type="ECO:0000256" key="2">
    <source>
        <dbReference type="ARBA" id="ARBA00022598"/>
    </source>
</evidence>
<dbReference type="SUPFAM" id="SSF52374">
    <property type="entry name" value="Nucleotidylyl transferase"/>
    <property type="match status" value="1"/>
</dbReference>
<dbReference type="PROSITE" id="PS50889">
    <property type="entry name" value="S4"/>
    <property type="match status" value="1"/>
</dbReference>
<evidence type="ECO:0000256" key="4">
    <source>
        <dbReference type="ARBA" id="ARBA00022840"/>
    </source>
</evidence>
<keyword evidence="6 11" id="KW-0648">Protein biosynthesis</keyword>
<reference evidence="13" key="1">
    <citation type="journal article" date="2020" name="Nat. Commun.">
        <title>Large-scale genome sequencing of mycorrhizal fungi provides insights into the early evolution of symbiotic traits.</title>
        <authorList>
            <person name="Miyauchi S."/>
            <person name="Kiss E."/>
            <person name="Kuo A."/>
            <person name="Drula E."/>
            <person name="Kohler A."/>
            <person name="Sanchez-Garcia M."/>
            <person name="Morin E."/>
            <person name="Andreopoulos B."/>
            <person name="Barry K.W."/>
            <person name="Bonito G."/>
            <person name="Buee M."/>
            <person name="Carver A."/>
            <person name="Chen C."/>
            <person name="Cichocki N."/>
            <person name="Clum A."/>
            <person name="Culley D."/>
            <person name="Crous P.W."/>
            <person name="Fauchery L."/>
            <person name="Girlanda M."/>
            <person name="Hayes R.D."/>
            <person name="Keri Z."/>
            <person name="LaButti K."/>
            <person name="Lipzen A."/>
            <person name="Lombard V."/>
            <person name="Magnuson J."/>
            <person name="Maillard F."/>
            <person name="Murat C."/>
            <person name="Nolan M."/>
            <person name="Ohm R.A."/>
            <person name="Pangilinan J."/>
            <person name="Pereira M.F."/>
            <person name="Perotto S."/>
            <person name="Peter M."/>
            <person name="Pfister S."/>
            <person name="Riley R."/>
            <person name="Sitrit Y."/>
            <person name="Stielow J.B."/>
            <person name="Szollosi G."/>
            <person name="Zifcakova L."/>
            <person name="Stursova M."/>
            <person name="Spatafora J.W."/>
            <person name="Tedersoo L."/>
            <person name="Vaario L.M."/>
            <person name="Yamada A."/>
            <person name="Yan M."/>
            <person name="Wang P."/>
            <person name="Xu J."/>
            <person name="Bruns T."/>
            <person name="Baldrian P."/>
            <person name="Vilgalys R."/>
            <person name="Dunand C."/>
            <person name="Henrissat B."/>
            <person name="Grigoriev I.V."/>
            <person name="Hibbett D."/>
            <person name="Nagy L.G."/>
            <person name="Martin F.M."/>
        </authorList>
    </citation>
    <scope>NUCLEOTIDE SEQUENCE</scope>
    <source>
        <strain evidence="13">UP504</strain>
    </source>
</reference>
<evidence type="ECO:0000256" key="11">
    <source>
        <dbReference type="RuleBase" id="RU361234"/>
    </source>
</evidence>
<dbReference type="GO" id="GO:0006437">
    <property type="term" value="P:tyrosyl-tRNA aminoacylation"/>
    <property type="evidence" value="ECO:0007669"/>
    <property type="project" value="InterPro"/>
</dbReference>
<dbReference type="EC" id="6.1.1.1" evidence="1 11"/>
<keyword evidence="14" id="KW-1185">Reference proteome</keyword>
<dbReference type="NCBIfam" id="TIGR00234">
    <property type="entry name" value="tyrS"/>
    <property type="match status" value="1"/>
</dbReference>
<dbReference type="PANTHER" id="PTHR11766:SF0">
    <property type="entry name" value="TYROSINE--TRNA LIGASE, MITOCHONDRIAL"/>
    <property type="match status" value="1"/>
</dbReference>
<evidence type="ECO:0000256" key="5">
    <source>
        <dbReference type="ARBA" id="ARBA00022884"/>
    </source>
</evidence>
<dbReference type="Gene3D" id="1.10.240.10">
    <property type="entry name" value="Tyrosyl-Transfer RNA Synthetase"/>
    <property type="match status" value="1"/>
</dbReference>
<keyword evidence="3 11" id="KW-0547">Nucleotide-binding</keyword>
<keyword evidence="2 11" id="KW-0436">Ligase</keyword>
<proteinExistence type="inferred from homology"/>
<dbReference type="GO" id="GO:0005739">
    <property type="term" value="C:mitochondrion"/>
    <property type="evidence" value="ECO:0007669"/>
    <property type="project" value="TreeGrafter"/>
</dbReference>
<dbReference type="HAMAP" id="MF_02006">
    <property type="entry name" value="Tyr_tRNA_synth_type1"/>
    <property type="match status" value="1"/>
</dbReference>
<accession>A0A9P6B9K6</accession>
<evidence type="ECO:0000313" key="13">
    <source>
        <dbReference type="EMBL" id="KAF9520278.1"/>
    </source>
</evidence>
<dbReference type="InterPro" id="IPR024107">
    <property type="entry name" value="Tyr-tRNA-ligase_bac_1"/>
</dbReference>
<dbReference type="Gene3D" id="3.10.290.10">
    <property type="entry name" value="RNA-binding S4 domain"/>
    <property type="match status" value="1"/>
</dbReference>
<evidence type="ECO:0000259" key="12">
    <source>
        <dbReference type="Pfam" id="PF22421"/>
    </source>
</evidence>
<dbReference type="EMBL" id="MU128912">
    <property type="protein sequence ID" value="KAF9520278.1"/>
    <property type="molecule type" value="Genomic_DNA"/>
</dbReference>
<dbReference type="GO" id="GO:0003723">
    <property type="term" value="F:RNA binding"/>
    <property type="evidence" value="ECO:0007669"/>
    <property type="project" value="UniProtKB-KW"/>
</dbReference>
<dbReference type="Pfam" id="PF22421">
    <property type="entry name" value="SYY_C-terminal"/>
    <property type="match status" value="1"/>
</dbReference>
<comment type="caution">
    <text evidence="13">The sequence shown here is derived from an EMBL/GenBank/DDBJ whole genome shotgun (WGS) entry which is preliminary data.</text>
</comment>
<dbReference type="GO" id="GO:0004831">
    <property type="term" value="F:tyrosine-tRNA ligase activity"/>
    <property type="evidence" value="ECO:0007669"/>
    <property type="project" value="UniProtKB-EC"/>
</dbReference>
<comment type="catalytic activity">
    <reaction evidence="9 11">
        <text>tRNA(Tyr) + L-tyrosine + ATP = L-tyrosyl-tRNA(Tyr) + AMP + diphosphate + H(+)</text>
        <dbReference type="Rhea" id="RHEA:10220"/>
        <dbReference type="Rhea" id="RHEA-COMP:9706"/>
        <dbReference type="Rhea" id="RHEA-COMP:9707"/>
        <dbReference type="ChEBI" id="CHEBI:15378"/>
        <dbReference type="ChEBI" id="CHEBI:30616"/>
        <dbReference type="ChEBI" id="CHEBI:33019"/>
        <dbReference type="ChEBI" id="CHEBI:58315"/>
        <dbReference type="ChEBI" id="CHEBI:78442"/>
        <dbReference type="ChEBI" id="CHEBI:78536"/>
        <dbReference type="ChEBI" id="CHEBI:456215"/>
        <dbReference type="EC" id="6.1.1.1"/>
    </reaction>
</comment>
<comment type="similarity">
    <text evidence="11">Belongs to the class-I aminoacyl-tRNA synthetase family.</text>
</comment>
<dbReference type="PANTHER" id="PTHR11766">
    <property type="entry name" value="TYROSYL-TRNA SYNTHETASE"/>
    <property type="match status" value="1"/>
</dbReference>
<evidence type="ECO:0000256" key="1">
    <source>
        <dbReference type="ARBA" id="ARBA00013160"/>
    </source>
</evidence>
<dbReference type="AlphaFoldDB" id="A0A9P6B9K6"/>
<dbReference type="Pfam" id="PF00579">
    <property type="entry name" value="tRNA-synt_1b"/>
    <property type="match status" value="1"/>
</dbReference>
<evidence type="ECO:0000256" key="8">
    <source>
        <dbReference type="ARBA" id="ARBA00033323"/>
    </source>
</evidence>
<keyword evidence="4 11" id="KW-0067">ATP-binding</keyword>
<dbReference type="SUPFAM" id="SSF55174">
    <property type="entry name" value="Alpha-L RNA-binding motif"/>
    <property type="match status" value="1"/>
</dbReference>
<sequence>MLKFGRVGLSRSARTIHSLVGRPPLIQDLRERGLVAQLTSPKLSDVANNESLTVYLGVDPTASSLHTGNLLALMGLLHFHLRGHSTISLIGGATGFIGDPGGRSTERPLLSAEELGLNVSGITEQVHRFFKNAESYAADRISMLYCSSLASPKVLNNISWLGEMGLLPFLRLVGKHAKVNVMIGRDSVKSRLDSEQGISFTEFSYQLLQAYDFYVLHRDHGCRVQIGGSDQWGNIVAGLDLIRRQAPPRTASSPVAGTDEEAYGITLPLLLTSSGEKFGKSAGNAVWLDNNLTSFYDFYQFFLRVEDADVSSYLRKFTLLPIEQIENIVTGHMSQPELRTAQKVLASEVTELVHGNLATRQAKAATSILFHPTTAVVRASDIIAAFHSNPRMVLIPVSRSAEIIGESLTKLSARYNQTASRGEARKLLQSGGFYLNNQRVNSADRVLQFSDLIDERIAILRTGKDNHLILALDG</sequence>
<evidence type="ECO:0000256" key="3">
    <source>
        <dbReference type="ARBA" id="ARBA00022741"/>
    </source>
</evidence>
<dbReference type="InterPro" id="IPR002305">
    <property type="entry name" value="aa-tRNA-synth_Ic"/>
</dbReference>
<keyword evidence="7 11" id="KW-0030">Aminoacyl-tRNA synthetase</keyword>
<dbReference type="InterPro" id="IPR002307">
    <property type="entry name" value="Tyr-tRNA-ligase"/>
</dbReference>
<dbReference type="CDD" id="cd00805">
    <property type="entry name" value="TyrRS_core"/>
    <property type="match status" value="1"/>
</dbReference>
<dbReference type="InterPro" id="IPR024088">
    <property type="entry name" value="Tyr-tRNA-ligase_bac-type"/>
</dbReference>
<dbReference type="InterPro" id="IPR054608">
    <property type="entry name" value="SYY-like_C"/>
</dbReference>
<dbReference type="CDD" id="cd00165">
    <property type="entry name" value="S4"/>
    <property type="match status" value="1"/>
</dbReference>
<evidence type="ECO:0000256" key="9">
    <source>
        <dbReference type="ARBA" id="ARBA00048248"/>
    </source>
</evidence>
<dbReference type="OrthoDB" id="337870at2759"/>
<dbReference type="InterPro" id="IPR014729">
    <property type="entry name" value="Rossmann-like_a/b/a_fold"/>
</dbReference>
<gene>
    <name evidence="13" type="ORF">BS47DRAFT_1335868</name>
</gene>
<dbReference type="Proteomes" id="UP000886523">
    <property type="component" value="Unassembled WGS sequence"/>
</dbReference>
<dbReference type="PRINTS" id="PR01040">
    <property type="entry name" value="TRNASYNTHTYR"/>
</dbReference>
<dbReference type="InterPro" id="IPR036986">
    <property type="entry name" value="S4_RNA-bd_sf"/>
</dbReference>
<name>A0A9P6B9K6_9AGAM</name>
<evidence type="ECO:0000256" key="6">
    <source>
        <dbReference type="ARBA" id="ARBA00022917"/>
    </source>
</evidence>
<evidence type="ECO:0000256" key="10">
    <source>
        <dbReference type="PROSITE-ProRule" id="PRU00182"/>
    </source>
</evidence>
<evidence type="ECO:0000256" key="7">
    <source>
        <dbReference type="ARBA" id="ARBA00023146"/>
    </source>
</evidence>
<feature type="domain" description="Tyrosine--tRNA ligase SYY-like C-terminal" evidence="12">
    <location>
        <begin position="416"/>
        <end position="468"/>
    </location>
</feature>
<organism evidence="13 14">
    <name type="scientific">Hydnum rufescens UP504</name>
    <dbReference type="NCBI Taxonomy" id="1448309"/>
    <lineage>
        <taxon>Eukaryota</taxon>
        <taxon>Fungi</taxon>
        <taxon>Dikarya</taxon>
        <taxon>Basidiomycota</taxon>
        <taxon>Agaricomycotina</taxon>
        <taxon>Agaricomycetes</taxon>
        <taxon>Cantharellales</taxon>
        <taxon>Hydnaceae</taxon>
        <taxon>Hydnum</taxon>
    </lineage>
</organism>
<evidence type="ECO:0000313" key="14">
    <source>
        <dbReference type="Proteomes" id="UP000886523"/>
    </source>
</evidence>
<keyword evidence="5 10" id="KW-0694">RNA-binding</keyword>
<dbReference type="Gene3D" id="3.40.50.620">
    <property type="entry name" value="HUPs"/>
    <property type="match status" value="1"/>
</dbReference>